<dbReference type="Proteomes" id="UP001140510">
    <property type="component" value="Unassembled WGS sequence"/>
</dbReference>
<organism evidence="2 3">
    <name type="scientific">Didymella pomorum</name>
    <dbReference type="NCBI Taxonomy" id="749634"/>
    <lineage>
        <taxon>Eukaryota</taxon>
        <taxon>Fungi</taxon>
        <taxon>Dikarya</taxon>
        <taxon>Ascomycota</taxon>
        <taxon>Pezizomycotina</taxon>
        <taxon>Dothideomycetes</taxon>
        <taxon>Pleosporomycetidae</taxon>
        <taxon>Pleosporales</taxon>
        <taxon>Pleosporineae</taxon>
        <taxon>Didymellaceae</taxon>
        <taxon>Didymella</taxon>
    </lineage>
</organism>
<feature type="region of interest" description="Disordered" evidence="1">
    <location>
        <begin position="1"/>
        <end position="21"/>
    </location>
</feature>
<feature type="compositionally biased region" description="Polar residues" evidence="1">
    <location>
        <begin position="553"/>
        <end position="562"/>
    </location>
</feature>
<evidence type="ECO:0000313" key="2">
    <source>
        <dbReference type="EMBL" id="KAJ4399269.1"/>
    </source>
</evidence>
<feature type="region of interest" description="Disordered" evidence="1">
    <location>
        <begin position="536"/>
        <end position="573"/>
    </location>
</feature>
<keyword evidence="3" id="KW-1185">Reference proteome</keyword>
<dbReference type="EMBL" id="JAPEVA010000110">
    <property type="protein sequence ID" value="KAJ4399269.1"/>
    <property type="molecule type" value="Genomic_DNA"/>
</dbReference>
<name>A0A9W9D3S3_9PLEO</name>
<comment type="caution">
    <text evidence="2">The sequence shown here is derived from an EMBL/GenBank/DDBJ whole genome shotgun (WGS) entry which is preliminary data.</text>
</comment>
<gene>
    <name evidence="2" type="ORF">N0V91_009552</name>
</gene>
<protein>
    <submittedName>
        <fullName evidence="2">Uncharacterized protein</fullName>
    </submittedName>
</protein>
<reference evidence="2" key="1">
    <citation type="submission" date="2022-10" db="EMBL/GenBank/DDBJ databases">
        <title>Tapping the CABI collections for fungal endophytes: first genome assemblies for Collariella, Neodidymelliopsis, Ascochyta clinopodiicola, Didymella pomorum, Didymosphaeria variabile, Neocosmospora piperis and Neocucurbitaria cava.</title>
        <authorList>
            <person name="Hill R."/>
        </authorList>
    </citation>
    <scope>NUCLEOTIDE SEQUENCE</scope>
    <source>
        <strain evidence="2">IMI 355091</strain>
    </source>
</reference>
<evidence type="ECO:0000313" key="3">
    <source>
        <dbReference type="Proteomes" id="UP001140510"/>
    </source>
</evidence>
<dbReference type="AlphaFoldDB" id="A0A9W9D3S3"/>
<dbReference type="OrthoDB" id="5411773at2759"/>
<sequence>MTTAAIEAVRTQPRRPQPRPTKIAPYELANHSKAFIEGLQFANAYEFLHSLLSAGTSISTPAQPYAGYLPPPSQIALAASLVPHKFRSPSQETARGSDAAFRYLQCLLPTIEDPTYPYVRQAFTFPAERTRRRPRGHRNTTRSLSPDEADDIDHLYCEAANDKSLWFRADDFWHIVGWAFNCSAAYKQRWERWKLWLTIMLDFLERDWDVCVRQSQHNEEEQEAVLQQSLIWQYIAGDGQSMTRTTRRRIARAIFAIASPDSLKDYSEIWENEAEEPEEPPKKKQKLGNVDFETGEVADYDSDEEMRDAPASGRFTRAIERKAEADLALDLPDIDNGSLDLNGAIERLGGSDAIALRQRLLALVAQVAERLPNQFTTLSDWFDNVVENFRYLPTMLFHVFLTTLAIPRPMKYAFLANLLLPFVSGTIPDYFRYEPTQEHFESVLLPMKGSQSFATNAKISLILEQLFMLMLTGDQFKATNALREAMETGIQARHNAFGAGRGKRGNAGEQKQARELMEASSNRLLGMMEMLEIMAGKPPQQKKNSKDMFISFESGSPLSSAPSDVEATEEEED</sequence>
<accession>A0A9W9D3S3</accession>
<proteinExistence type="predicted"/>
<evidence type="ECO:0000256" key="1">
    <source>
        <dbReference type="SAM" id="MobiDB-lite"/>
    </source>
</evidence>